<organism evidence="1 2">
    <name type="scientific">Flaviflexus salsibiostraticola</name>
    <dbReference type="NCBI Taxonomy" id="1282737"/>
    <lineage>
        <taxon>Bacteria</taxon>
        <taxon>Bacillati</taxon>
        <taxon>Actinomycetota</taxon>
        <taxon>Actinomycetes</taxon>
        <taxon>Actinomycetales</taxon>
        <taxon>Actinomycetaceae</taxon>
        <taxon>Flaviflexus</taxon>
    </lineage>
</organism>
<dbReference type="OrthoDB" id="3254736at2"/>
<evidence type="ECO:0000313" key="2">
    <source>
        <dbReference type="Proteomes" id="UP000270021"/>
    </source>
</evidence>
<evidence type="ECO:0000313" key="1">
    <source>
        <dbReference type="EMBL" id="AZN29128.1"/>
    </source>
</evidence>
<dbReference type="KEGG" id="fsl:EJO69_01550"/>
<accession>A0A3Q8WSC9</accession>
<protein>
    <submittedName>
        <fullName evidence="1">Uncharacterized protein</fullName>
    </submittedName>
</protein>
<dbReference type="RefSeq" id="WP_126038315.1">
    <property type="nucleotide sequence ID" value="NZ_CP034438.1"/>
</dbReference>
<gene>
    <name evidence="1" type="ORF">EJO69_01550</name>
</gene>
<dbReference type="Proteomes" id="UP000270021">
    <property type="component" value="Chromosome"/>
</dbReference>
<reference evidence="1 2" key="1">
    <citation type="submission" date="2018-12" db="EMBL/GenBank/DDBJ databases">
        <title>Complete genome sequence of Flaviflexus salsibiostraticola KCTC 33148.</title>
        <authorList>
            <person name="Bae J.-W."/>
        </authorList>
    </citation>
    <scope>NUCLEOTIDE SEQUENCE [LARGE SCALE GENOMIC DNA]</scope>
    <source>
        <strain evidence="1 2">KCTC 33148</strain>
    </source>
</reference>
<dbReference type="EMBL" id="CP034438">
    <property type="protein sequence ID" value="AZN29128.1"/>
    <property type="molecule type" value="Genomic_DNA"/>
</dbReference>
<sequence length="209" mass="21811">MNHAQRLAHARDVLHRAETASGLSRTEDKQGWQTPQALTPVLPTLTPGIVAIEGSTTILLAIAGHASAQGAWIALVGLPLIGWGAAAEHGLDLTRTAHIPSPGARAPDVLTALADGFDIIVAGELALTVRDRRALAQRVRTRGTAILSTDWPTASAVLRVEGGEPSGYDAGIGHLKAIRYTVSSGSARTSCLWTADGLVDAPRMLRAVS</sequence>
<dbReference type="AlphaFoldDB" id="A0A3Q8WSC9"/>
<name>A0A3Q8WSC9_9ACTO</name>
<proteinExistence type="predicted"/>
<keyword evidence="2" id="KW-1185">Reference proteome</keyword>